<keyword evidence="5" id="KW-1185">Reference proteome</keyword>
<dbReference type="OrthoDB" id="733404at2"/>
<evidence type="ECO:0000256" key="3">
    <source>
        <dbReference type="SAM" id="MobiDB-lite"/>
    </source>
</evidence>
<reference evidence="4 5" key="1">
    <citation type="submission" date="2017-01" db="EMBL/GenBank/DDBJ databases">
        <title>Complete genome of Tateyamaria omphalii DOK1-4 isolated from seawater in Dokdo.</title>
        <authorList>
            <person name="Kim J.H."/>
            <person name="Chi W.-J."/>
        </authorList>
    </citation>
    <scope>NUCLEOTIDE SEQUENCE [LARGE SCALE GENOMIC DNA]</scope>
    <source>
        <strain evidence="4 5">DOK1-4</strain>
    </source>
</reference>
<evidence type="ECO:0000313" key="4">
    <source>
        <dbReference type="EMBL" id="APX12053.1"/>
    </source>
</evidence>
<comment type="subcellular location">
    <subcellularLocation>
        <location evidence="1">Secreted</location>
    </subcellularLocation>
</comment>
<name>A0A1P8MVM6_9RHOB</name>
<protein>
    <recommendedName>
        <fullName evidence="6">Calcium-binding protein</fullName>
    </recommendedName>
</protein>
<dbReference type="Gene3D" id="2.150.10.10">
    <property type="entry name" value="Serralysin-like metalloprotease, C-terminal"/>
    <property type="match status" value="2"/>
</dbReference>
<sequence length="350" mass="36172">MPGPTIRFSNGVSPNILIFDTIFDALFNDVTLTSESATEAVFETGSGASITLQGSGFAYVGSTEERQLVGGTLNALIFEVSPGVTVEMTGIAFDVASFAALYQQDASGADPAALENFLMPMDWTILGNDAVTEFRNTAVSSDGVPLTFSGDNYVELDGGFDIFDAGAGNDTVSGGLKGDLIWGRAGDDVLNGDAGNDTLLGGADNDLLNGGSGSDSLNGGNQQDTLIGGNGNDTLFGGNQRDELRGSKGDDSLNGGSAKDVLIGGAGDDTMTGGSSADRFVFVKTAAAQDDVITDFEASQDRIRIYGENNPGSATFQDLGDDLLVTFGTNSILIENTDEVDLTSSNFLFL</sequence>
<accession>A0A1P8MVM6</accession>
<dbReference type="KEGG" id="tom:BWR18_10455"/>
<dbReference type="Pfam" id="PF00353">
    <property type="entry name" value="HemolysinCabind"/>
    <property type="match status" value="2"/>
</dbReference>
<feature type="compositionally biased region" description="Basic and acidic residues" evidence="3">
    <location>
        <begin position="240"/>
        <end position="251"/>
    </location>
</feature>
<dbReference type="PROSITE" id="PS00330">
    <property type="entry name" value="HEMOLYSIN_CALCIUM"/>
    <property type="match status" value="2"/>
</dbReference>
<dbReference type="PANTHER" id="PTHR38340">
    <property type="entry name" value="S-LAYER PROTEIN"/>
    <property type="match status" value="1"/>
</dbReference>
<evidence type="ECO:0000313" key="5">
    <source>
        <dbReference type="Proteomes" id="UP000186336"/>
    </source>
</evidence>
<dbReference type="InterPro" id="IPR050557">
    <property type="entry name" value="RTX_toxin/Mannuronan_C5-epim"/>
</dbReference>
<dbReference type="AlphaFoldDB" id="A0A1P8MVM6"/>
<dbReference type="GO" id="GO:0005509">
    <property type="term" value="F:calcium ion binding"/>
    <property type="evidence" value="ECO:0007669"/>
    <property type="project" value="InterPro"/>
</dbReference>
<feature type="region of interest" description="Disordered" evidence="3">
    <location>
        <begin position="228"/>
        <end position="256"/>
    </location>
</feature>
<dbReference type="STRING" id="299262.BWR18_10455"/>
<dbReference type="SUPFAM" id="SSF51120">
    <property type="entry name" value="beta-Roll"/>
    <property type="match status" value="2"/>
</dbReference>
<dbReference type="PRINTS" id="PR00313">
    <property type="entry name" value="CABNDNGRPT"/>
</dbReference>
<dbReference type="PANTHER" id="PTHR38340:SF1">
    <property type="entry name" value="S-LAYER PROTEIN"/>
    <property type="match status" value="1"/>
</dbReference>
<dbReference type="EMBL" id="CP019312">
    <property type="protein sequence ID" value="APX12053.1"/>
    <property type="molecule type" value="Genomic_DNA"/>
</dbReference>
<dbReference type="InterPro" id="IPR001343">
    <property type="entry name" value="Hemolysn_Ca-bd"/>
</dbReference>
<dbReference type="InterPro" id="IPR011049">
    <property type="entry name" value="Serralysin-like_metalloprot_C"/>
</dbReference>
<dbReference type="InterPro" id="IPR018511">
    <property type="entry name" value="Hemolysin-typ_Ca-bd_CS"/>
</dbReference>
<evidence type="ECO:0000256" key="2">
    <source>
        <dbReference type="ARBA" id="ARBA00022525"/>
    </source>
</evidence>
<dbReference type="GO" id="GO:0005576">
    <property type="term" value="C:extracellular region"/>
    <property type="evidence" value="ECO:0007669"/>
    <property type="project" value="UniProtKB-SubCell"/>
</dbReference>
<evidence type="ECO:0000256" key="1">
    <source>
        <dbReference type="ARBA" id="ARBA00004613"/>
    </source>
</evidence>
<organism evidence="4 5">
    <name type="scientific">Tateyamaria omphalii</name>
    <dbReference type="NCBI Taxonomy" id="299262"/>
    <lineage>
        <taxon>Bacteria</taxon>
        <taxon>Pseudomonadati</taxon>
        <taxon>Pseudomonadota</taxon>
        <taxon>Alphaproteobacteria</taxon>
        <taxon>Rhodobacterales</taxon>
        <taxon>Roseobacteraceae</taxon>
        <taxon>Tateyamaria</taxon>
    </lineage>
</organism>
<gene>
    <name evidence="4" type="ORF">BWR18_10455</name>
</gene>
<dbReference type="Proteomes" id="UP000186336">
    <property type="component" value="Chromosome"/>
</dbReference>
<evidence type="ECO:0008006" key="6">
    <source>
        <dbReference type="Google" id="ProtNLM"/>
    </source>
</evidence>
<proteinExistence type="predicted"/>
<dbReference type="RefSeq" id="WP_076628059.1">
    <property type="nucleotide sequence ID" value="NZ_CP019312.1"/>
</dbReference>
<keyword evidence="2" id="KW-0964">Secreted</keyword>